<dbReference type="InterPro" id="IPR009057">
    <property type="entry name" value="Homeodomain-like_sf"/>
</dbReference>
<dbReference type="KEGG" id="vck:PG915_20640"/>
<dbReference type="GO" id="GO:0000976">
    <property type="term" value="F:transcription cis-regulatory region binding"/>
    <property type="evidence" value="ECO:0007669"/>
    <property type="project" value="TreeGrafter"/>
</dbReference>
<evidence type="ECO:0000256" key="3">
    <source>
        <dbReference type="ARBA" id="ARBA00023163"/>
    </source>
</evidence>
<evidence type="ECO:0000259" key="4">
    <source>
        <dbReference type="PROSITE" id="PS01124"/>
    </source>
</evidence>
<dbReference type="GO" id="GO:0005829">
    <property type="term" value="C:cytosol"/>
    <property type="evidence" value="ECO:0007669"/>
    <property type="project" value="TreeGrafter"/>
</dbReference>
<dbReference type="SUPFAM" id="SSF46689">
    <property type="entry name" value="Homeodomain-like"/>
    <property type="match status" value="1"/>
</dbReference>
<dbReference type="EMBL" id="CP115921">
    <property type="protein sequence ID" value="XCD17704.1"/>
    <property type="molecule type" value="Genomic_DNA"/>
</dbReference>
<keyword evidence="2" id="KW-0238">DNA-binding</keyword>
<name>A0AAU8BMW1_9VIBR</name>
<dbReference type="GO" id="GO:0003700">
    <property type="term" value="F:DNA-binding transcription factor activity"/>
    <property type="evidence" value="ECO:0007669"/>
    <property type="project" value="InterPro"/>
</dbReference>
<dbReference type="Pfam" id="PF12625">
    <property type="entry name" value="Arabinose_bd"/>
    <property type="match status" value="1"/>
</dbReference>
<keyword evidence="1" id="KW-0805">Transcription regulation</keyword>
<organism evidence="5">
    <name type="scientific">Vibrio chaetopteri</name>
    <dbReference type="NCBI Taxonomy" id="3016528"/>
    <lineage>
        <taxon>Bacteria</taxon>
        <taxon>Pseudomonadati</taxon>
        <taxon>Pseudomonadota</taxon>
        <taxon>Gammaproteobacteria</taxon>
        <taxon>Vibrionales</taxon>
        <taxon>Vibrionaceae</taxon>
        <taxon>Vibrio</taxon>
    </lineage>
</organism>
<reference evidence="5" key="1">
    <citation type="submission" date="2023-01" db="EMBL/GenBank/DDBJ databases">
        <title>Vibrio sp. CB1-14 genome sequencing.</title>
        <authorList>
            <person name="Otstavnykh N."/>
            <person name="Isaeva M."/>
            <person name="Meleshko D."/>
        </authorList>
    </citation>
    <scope>NUCLEOTIDE SEQUENCE</scope>
    <source>
        <strain evidence="5">CB1-14</strain>
    </source>
</reference>
<dbReference type="Pfam" id="PF12833">
    <property type="entry name" value="HTH_18"/>
    <property type="match status" value="1"/>
</dbReference>
<dbReference type="SMART" id="SM00342">
    <property type="entry name" value="HTH_ARAC"/>
    <property type="match status" value="1"/>
</dbReference>
<dbReference type="RefSeq" id="WP_353498883.1">
    <property type="nucleotide sequence ID" value="NZ_CP115921.1"/>
</dbReference>
<evidence type="ECO:0000256" key="1">
    <source>
        <dbReference type="ARBA" id="ARBA00023015"/>
    </source>
</evidence>
<dbReference type="Gene3D" id="1.10.10.60">
    <property type="entry name" value="Homeodomain-like"/>
    <property type="match status" value="1"/>
</dbReference>
<feature type="domain" description="HTH araC/xylS-type" evidence="4">
    <location>
        <begin position="237"/>
        <end position="337"/>
    </location>
</feature>
<evidence type="ECO:0000256" key="2">
    <source>
        <dbReference type="ARBA" id="ARBA00023125"/>
    </source>
</evidence>
<accession>A0AAU8BMW1</accession>
<gene>
    <name evidence="5" type="ORF">PG915_20640</name>
</gene>
<keyword evidence="3" id="KW-0804">Transcription</keyword>
<dbReference type="AlphaFoldDB" id="A0AAU8BMW1"/>
<dbReference type="PROSITE" id="PS01124">
    <property type="entry name" value="HTH_ARAC_FAMILY_2"/>
    <property type="match status" value="1"/>
</dbReference>
<evidence type="ECO:0000313" key="5">
    <source>
        <dbReference type="EMBL" id="XCD17704.1"/>
    </source>
</evidence>
<proteinExistence type="predicted"/>
<dbReference type="InterPro" id="IPR018060">
    <property type="entry name" value="HTH_AraC"/>
</dbReference>
<sequence>MDIISAVGPLVAPYDYNQDTLKNLRTLFRRYQEVNTVSIKVEQLLISQQRIDIATLVALQKESIESLWHAGHYHAGFALGELFSVESFGRFNIALQSAPDLTSAVRLISLYAPQFEAILQIRFCEDSGRLYVEFEDERNTVAWQFEDALMACWQLLTQLTQTQLQATRVCLQAPEQGNSQGLNDLFGTNIEFCAPCTYIELPASDWSRAMGASSPMITTLFNSWSEQEGNDENRFLAEIYHSIYDQIAQRSTEVTLPELATQHHCSVATMKRRLAKYNKSLTTMKDEVHMLVCYHYVTMTALPLSTVAEWLGFSDSANFCRACKRWFSMPPSQLRRLNTKKSIQ</sequence>
<dbReference type="PANTHER" id="PTHR47894">
    <property type="entry name" value="HTH-TYPE TRANSCRIPTIONAL REGULATOR GADX"/>
    <property type="match status" value="1"/>
</dbReference>
<dbReference type="PANTHER" id="PTHR47894:SF4">
    <property type="entry name" value="HTH-TYPE TRANSCRIPTIONAL REGULATOR GADX"/>
    <property type="match status" value="1"/>
</dbReference>
<protein>
    <submittedName>
        <fullName evidence="5">AraC family transcriptional regulator ligand-binding domain-containing protein</fullName>
    </submittedName>
</protein>
<dbReference type="InterPro" id="IPR032687">
    <property type="entry name" value="AraC-type_N"/>
</dbReference>